<dbReference type="EMBL" id="MH834594">
    <property type="protein sequence ID" value="AYN56797.1"/>
    <property type="molecule type" value="Genomic_DNA"/>
</dbReference>
<evidence type="ECO:0000313" key="2">
    <source>
        <dbReference type="Proteomes" id="UP000268902"/>
    </source>
</evidence>
<accession>A0A3G2KCS3</accession>
<dbReference type="RefSeq" id="YP_010649364.1">
    <property type="nucleotide sequence ID" value="NC_070766.1"/>
</dbReference>
<evidence type="ECO:0000313" key="1">
    <source>
        <dbReference type="EMBL" id="AYN56797.1"/>
    </source>
</evidence>
<proteinExistence type="predicted"/>
<sequence length="141" mass="15081">MAIKSQQLTKGLLTIGETGTVSEWGGQVRAVSLTPEYDAEDNIPVLSGEEIAGDETKTETLSGTVLDDYSATGSIWLFAKQNEGKELPFIWEPNSVDGGIRIKGTIKMRQLALGGDVKTRNENDFEFVVVGATTSEAITAG</sequence>
<reference evidence="1 2" key="1">
    <citation type="submission" date="2018-09" db="EMBL/GenBank/DDBJ databases">
        <authorList>
            <person name="Fryberger R.B."/>
            <person name="Stoner T.H."/>
            <person name="Garlena R.A."/>
            <person name="Russell D.A."/>
            <person name="Pope W.H."/>
            <person name="Jacobs-Sera D."/>
            <person name="Hatfull G.F."/>
        </authorList>
    </citation>
    <scope>NUCLEOTIDE SEQUENCE [LARGE SCALE GENOMIC DNA]</scope>
</reference>
<protein>
    <submittedName>
        <fullName evidence="1">Major tail protein</fullName>
    </submittedName>
</protein>
<name>A0A3G2KCS3_9CAUD</name>
<dbReference type="GeneID" id="77924914"/>
<dbReference type="Proteomes" id="UP000268902">
    <property type="component" value="Segment"/>
</dbReference>
<keyword evidence="2" id="KW-1185">Reference proteome</keyword>
<organism evidence="1 2">
    <name type="scientific">Arthrobacter phage Adaia</name>
    <dbReference type="NCBI Taxonomy" id="2419945"/>
    <lineage>
        <taxon>Viruses</taxon>
        <taxon>Duplodnaviria</taxon>
        <taxon>Heunggongvirae</taxon>
        <taxon>Uroviricota</taxon>
        <taxon>Caudoviricetes</taxon>
        <taxon>Adaiavirus</taxon>
        <taxon>Adaiavirus adaia</taxon>
    </lineage>
</organism>
<gene>
    <name evidence="1" type="primary">8</name>
    <name evidence="1" type="ORF">PBI_ADAIA_8</name>
</gene>
<dbReference type="KEGG" id="vg:77924914"/>